<dbReference type="InterPro" id="IPR013025">
    <property type="entry name" value="Ribosomal_uL23-like"/>
</dbReference>
<evidence type="ECO:0000256" key="7">
    <source>
        <dbReference type="RuleBase" id="RU003934"/>
    </source>
</evidence>
<keyword evidence="5 6" id="KW-0687">Ribonucleoprotein</keyword>
<evidence type="ECO:0000256" key="6">
    <source>
        <dbReference type="HAMAP-Rule" id="MF_01369"/>
    </source>
</evidence>
<gene>
    <name evidence="6" type="primary">rplW</name>
    <name evidence="8" type="ORF">Fokcrypt_00499</name>
</gene>
<name>A0ABZ0UQM4_9RICK</name>
<dbReference type="Proteomes" id="UP001325140">
    <property type="component" value="Chromosome"/>
</dbReference>
<dbReference type="Pfam" id="PF00276">
    <property type="entry name" value="Ribosomal_L23"/>
    <property type="match status" value="1"/>
</dbReference>
<keyword evidence="9" id="KW-1185">Reference proteome</keyword>
<organism evidence="8 9">
    <name type="scientific">Candidatus Fokinia crypta</name>
    <dbReference type="NCBI Taxonomy" id="1920990"/>
    <lineage>
        <taxon>Bacteria</taxon>
        <taxon>Pseudomonadati</taxon>
        <taxon>Pseudomonadota</taxon>
        <taxon>Alphaproteobacteria</taxon>
        <taxon>Rickettsiales</taxon>
        <taxon>Candidatus Midichloriaceae</taxon>
        <taxon>Candidatus Fokinia</taxon>
    </lineage>
</organism>
<evidence type="ECO:0000256" key="2">
    <source>
        <dbReference type="ARBA" id="ARBA00022730"/>
    </source>
</evidence>
<dbReference type="HAMAP" id="MF_01369_B">
    <property type="entry name" value="Ribosomal_uL23_B"/>
    <property type="match status" value="1"/>
</dbReference>
<comment type="function">
    <text evidence="6">One of the early assembly proteins it binds 23S rRNA. One of the proteins that surrounds the polypeptide exit tunnel on the outside of the ribosome. Forms the main docking site for trigger factor binding to the ribosome.</text>
</comment>
<keyword evidence="3 6" id="KW-0694">RNA-binding</keyword>
<dbReference type="GO" id="GO:0005840">
    <property type="term" value="C:ribosome"/>
    <property type="evidence" value="ECO:0007669"/>
    <property type="project" value="UniProtKB-KW"/>
</dbReference>
<dbReference type="SUPFAM" id="SSF54189">
    <property type="entry name" value="Ribosomal proteins S24e, L23 and L15e"/>
    <property type="match status" value="1"/>
</dbReference>
<comment type="subunit">
    <text evidence="6">Part of the 50S ribosomal subunit. Contacts protein L29, and trigger factor when it is bound to the ribosome.</text>
</comment>
<evidence type="ECO:0000256" key="1">
    <source>
        <dbReference type="ARBA" id="ARBA00006700"/>
    </source>
</evidence>
<evidence type="ECO:0000256" key="5">
    <source>
        <dbReference type="ARBA" id="ARBA00023274"/>
    </source>
</evidence>
<keyword evidence="2 6" id="KW-0699">rRNA-binding</keyword>
<proteinExistence type="inferred from homology"/>
<evidence type="ECO:0000256" key="4">
    <source>
        <dbReference type="ARBA" id="ARBA00022980"/>
    </source>
</evidence>
<sequence length="107" mass="12019">MPINSLYDVIKSVRFSEKTELLKNMKVSSKTGEKDKRKYTFVVSKDATKLLVQKAVEKFLNASVDKVNIINVKPSVRVFRGRKGVVSGYKKAVVTLKEGEQLPELSS</sequence>
<dbReference type="EMBL" id="CP110343">
    <property type="protein sequence ID" value="WPX97972.1"/>
    <property type="molecule type" value="Genomic_DNA"/>
</dbReference>
<protein>
    <recommendedName>
        <fullName evidence="6">Large ribosomal subunit protein uL23</fullName>
    </recommendedName>
</protein>
<dbReference type="InterPro" id="IPR012678">
    <property type="entry name" value="Ribosomal_uL23/eL15/eS24_sf"/>
</dbReference>
<keyword evidence="4 6" id="KW-0689">Ribosomal protein</keyword>
<comment type="similarity">
    <text evidence="1 6 7">Belongs to the universal ribosomal protein uL23 family.</text>
</comment>
<evidence type="ECO:0000256" key="3">
    <source>
        <dbReference type="ARBA" id="ARBA00022884"/>
    </source>
</evidence>
<dbReference type="Gene3D" id="3.30.70.330">
    <property type="match status" value="1"/>
</dbReference>
<dbReference type="RefSeq" id="WP_323721950.1">
    <property type="nucleotide sequence ID" value="NZ_CP110343.1"/>
</dbReference>
<evidence type="ECO:0000313" key="8">
    <source>
        <dbReference type="EMBL" id="WPX97972.1"/>
    </source>
</evidence>
<reference evidence="8" key="1">
    <citation type="submission" date="2022-10" db="EMBL/GenBank/DDBJ databases">
        <title>Host association and intracellularity evolved multiple times independently in the Rickettsiales.</title>
        <authorList>
            <person name="Castelli M."/>
            <person name="Nardi T."/>
            <person name="Gammuto L."/>
            <person name="Bellinzona G."/>
            <person name="Sabaneyeva E."/>
            <person name="Potekhin A."/>
            <person name="Serra V."/>
            <person name="Petroni G."/>
            <person name="Sassera D."/>
        </authorList>
    </citation>
    <scope>NUCLEOTIDE SEQUENCE [LARGE SCALE GENOMIC DNA]</scope>
    <source>
        <strain evidence="8">US_Bl 11III1</strain>
    </source>
</reference>
<dbReference type="PROSITE" id="PS00050">
    <property type="entry name" value="RIBOSOMAL_L23"/>
    <property type="match status" value="1"/>
</dbReference>
<dbReference type="InterPro" id="IPR012677">
    <property type="entry name" value="Nucleotide-bd_a/b_plait_sf"/>
</dbReference>
<dbReference type="InterPro" id="IPR001014">
    <property type="entry name" value="Ribosomal_uL23_CS"/>
</dbReference>
<evidence type="ECO:0000313" key="9">
    <source>
        <dbReference type="Proteomes" id="UP001325140"/>
    </source>
</evidence>
<accession>A0ABZ0UQM4</accession>